<name>A4UWS7_9EUKA</name>
<organism evidence="6">
    <name type="scientific">uncultured symbiotic protist of Hodotermopsis sjoestedti</name>
    <dbReference type="NCBI Taxonomy" id="403659"/>
    <lineage>
        <taxon>Eukaryota</taxon>
        <taxon>environmental samples</taxon>
    </lineage>
</organism>
<evidence type="ECO:0000313" key="6">
    <source>
        <dbReference type="EMBL" id="BAF57337.1"/>
    </source>
</evidence>
<accession>A4UWS7</accession>
<dbReference type="Gene3D" id="3.20.20.80">
    <property type="entry name" value="Glycosidases"/>
    <property type="match status" value="1"/>
</dbReference>
<reference evidence="6" key="1">
    <citation type="journal article" date="2010" name="PLoS ONE">
        <title>Phylogenetic analysis of cellulolytic enzyme genes from representative lineages of termites and a related cockroach.</title>
        <authorList>
            <person name="Todaka N."/>
            <person name="Inoue T."/>
            <person name="Saita K."/>
            <person name="Ohkuma M."/>
            <person name="Nalepa C.A."/>
            <person name="Lenz M."/>
            <person name="Kudo T."/>
            <person name="Moriya S."/>
        </authorList>
    </citation>
    <scope>NUCLEOTIDE SEQUENCE</scope>
</reference>
<evidence type="ECO:0000256" key="4">
    <source>
        <dbReference type="RuleBase" id="RU361153"/>
    </source>
</evidence>
<dbReference type="EMBL" id="AB274578">
    <property type="protein sequence ID" value="BAF57337.1"/>
    <property type="molecule type" value="mRNA"/>
</dbReference>
<evidence type="ECO:0000256" key="2">
    <source>
        <dbReference type="ARBA" id="ARBA00022801"/>
    </source>
</evidence>
<feature type="domain" description="Glycoside hydrolase family 5" evidence="5">
    <location>
        <begin position="40"/>
        <end position="269"/>
    </location>
</feature>
<dbReference type="Pfam" id="PF00150">
    <property type="entry name" value="Cellulase"/>
    <property type="match status" value="1"/>
</dbReference>
<evidence type="ECO:0000256" key="3">
    <source>
        <dbReference type="ARBA" id="ARBA00023295"/>
    </source>
</evidence>
<dbReference type="SUPFAM" id="SSF51445">
    <property type="entry name" value="(Trans)glycosidases"/>
    <property type="match status" value="1"/>
</dbReference>
<dbReference type="AlphaFoldDB" id="A4UWS7"/>
<keyword evidence="3 4" id="KW-0326">Glycosidase</keyword>
<comment type="similarity">
    <text evidence="1 4">Belongs to the glycosyl hydrolase 5 (cellulase A) family.</text>
</comment>
<dbReference type="InterPro" id="IPR017853">
    <property type="entry name" value="GH"/>
</dbReference>
<proteinExistence type="evidence at transcript level"/>
<dbReference type="PANTHER" id="PTHR34142">
    <property type="entry name" value="ENDO-BETA-1,4-GLUCANASE A"/>
    <property type="match status" value="1"/>
</dbReference>
<protein>
    <submittedName>
        <fullName evidence="6">Putative glycosyl hydrolase family5</fullName>
    </submittedName>
</protein>
<evidence type="ECO:0000256" key="1">
    <source>
        <dbReference type="ARBA" id="ARBA00005641"/>
    </source>
</evidence>
<dbReference type="PANTHER" id="PTHR34142:SF1">
    <property type="entry name" value="GLYCOSIDE HYDROLASE FAMILY 5 DOMAIN-CONTAINING PROTEIN"/>
    <property type="match status" value="1"/>
</dbReference>
<evidence type="ECO:0000259" key="5">
    <source>
        <dbReference type="Pfam" id="PF00150"/>
    </source>
</evidence>
<sequence length="300" mass="33754">MLVLLLLHFINSKAPPFGRLRVEGNKIVGSKRAPGVLRGVGLSWHNWWPQFYNAATINHLKNDFHANVIRAAIGVEKENGYFDDKQNAYKLLYAAVDAALSAGIYVIVDWQAFQIHESDAKEFFTEVVTKYKGKSNVIYEIFNEPESAGWSEIKKYSISLIQTIRAIDSGAFILVPTPNWDQYVEQAAADPINEYSNIAYTIHIYAATHPLSYLDNARTALKTIALFGTEIGAMEASGDGAIDQSKYQQWIDFYEQNGISYLCWAVQSKEETDSILKPSEDWNDLTAWGKLCKSTITAHQ</sequence>
<dbReference type="InterPro" id="IPR001547">
    <property type="entry name" value="Glyco_hydro_5"/>
</dbReference>
<keyword evidence="2 4" id="KW-0378">Hydrolase</keyword>
<dbReference type="GO" id="GO:0000272">
    <property type="term" value="P:polysaccharide catabolic process"/>
    <property type="evidence" value="ECO:0007669"/>
    <property type="project" value="InterPro"/>
</dbReference>
<dbReference type="GO" id="GO:0004553">
    <property type="term" value="F:hydrolase activity, hydrolyzing O-glycosyl compounds"/>
    <property type="evidence" value="ECO:0007669"/>
    <property type="project" value="InterPro"/>
</dbReference>